<sequence>MALSGHSLCLNGQVFNIPPSMDILNKFKTNIGDQLLREMRYNIQANVPIDTFHEYFNYLTIENYRPEITMENIHDFRRLHHELSNDNTAFFFNPEYDYWDNMHTSRSTSGNQQELFDAIKEIARHLDYYLEHYRKEMYDLPFKTLYAIFIHKERVLNNHNLGYDFVTKQHLYRENVDIKLFSLLPSLDGTKLSSENRSDAITHAQDHYGFLPVFNEIYTNSPKIEKFKEFTIAGFSVIASIALGHIIRHRR</sequence>
<keyword evidence="1" id="KW-0812">Transmembrane</keyword>
<proteinExistence type="predicted"/>
<comment type="caution">
    <text evidence="2">The sequence shown here is derived from an EMBL/GenBank/DDBJ whole genome shotgun (WGS) entry which is preliminary data.</text>
</comment>
<keyword evidence="3" id="KW-1185">Reference proteome</keyword>
<keyword evidence="1" id="KW-1133">Transmembrane helix</keyword>
<evidence type="ECO:0000256" key="1">
    <source>
        <dbReference type="SAM" id="Phobius"/>
    </source>
</evidence>
<protein>
    <submittedName>
        <fullName evidence="2">Uncharacterized protein</fullName>
    </submittedName>
</protein>
<accession>A0ABR2JQI1</accession>
<keyword evidence="1" id="KW-0472">Membrane</keyword>
<feature type="transmembrane region" description="Helical" evidence="1">
    <location>
        <begin position="230"/>
        <end position="247"/>
    </location>
</feature>
<reference evidence="2 3" key="1">
    <citation type="submission" date="2024-04" db="EMBL/GenBank/DDBJ databases">
        <title>Tritrichomonas musculus Genome.</title>
        <authorList>
            <person name="Alves-Ferreira E."/>
            <person name="Grigg M."/>
            <person name="Lorenzi H."/>
            <person name="Galac M."/>
        </authorList>
    </citation>
    <scope>NUCLEOTIDE SEQUENCE [LARGE SCALE GENOMIC DNA]</scope>
    <source>
        <strain evidence="2 3">EAF2021</strain>
    </source>
</reference>
<evidence type="ECO:0000313" key="2">
    <source>
        <dbReference type="EMBL" id="KAK8881020.1"/>
    </source>
</evidence>
<name>A0ABR2JQI1_9EUKA</name>
<dbReference type="EMBL" id="JAPFFF010000010">
    <property type="protein sequence ID" value="KAK8881020.1"/>
    <property type="molecule type" value="Genomic_DNA"/>
</dbReference>
<evidence type="ECO:0000313" key="3">
    <source>
        <dbReference type="Proteomes" id="UP001470230"/>
    </source>
</evidence>
<gene>
    <name evidence="2" type="ORF">M9Y10_003730</name>
</gene>
<organism evidence="2 3">
    <name type="scientific">Tritrichomonas musculus</name>
    <dbReference type="NCBI Taxonomy" id="1915356"/>
    <lineage>
        <taxon>Eukaryota</taxon>
        <taxon>Metamonada</taxon>
        <taxon>Parabasalia</taxon>
        <taxon>Tritrichomonadida</taxon>
        <taxon>Tritrichomonadidae</taxon>
        <taxon>Tritrichomonas</taxon>
    </lineage>
</organism>
<dbReference type="Proteomes" id="UP001470230">
    <property type="component" value="Unassembled WGS sequence"/>
</dbReference>